<comment type="caution">
    <text evidence="2">The sequence shown here is derived from an EMBL/GenBank/DDBJ whole genome shotgun (WGS) entry which is preliminary data.</text>
</comment>
<dbReference type="Proteomes" id="UP001642484">
    <property type="component" value="Unassembled WGS sequence"/>
</dbReference>
<accession>A0ABP0JCE1</accession>
<organism evidence="2 3">
    <name type="scientific">Durusdinium trenchii</name>
    <dbReference type="NCBI Taxonomy" id="1381693"/>
    <lineage>
        <taxon>Eukaryota</taxon>
        <taxon>Sar</taxon>
        <taxon>Alveolata</taxon>
        <taxon>Dinophyceae</taxon>
        <taxon>Suessiales</taxon>
        <taxon>Symbiodiniaceae</taxon>
        <taxon>Durusdinium</taxon>
    </lineage>
</organism>
<gene>
    <name evidence="2" type="ORF">CCMP2556_LOCUS10635</name>
</gene>
<sequence>MFDFFHNDEFNESDESEAPRRGMPKTRSTEAGKKARAAGGFGGMVTFKDGFAMNMKEVQQKEWRRVGKDVWIVDQNPLFQEIVLLGKVLFGRQRFAFEVQELNRRPADVRRILKKAKEMEEARFGPLDDFGFGEAREAKEKTDEVAWMDVWKAEELTAKHSIQVKFQDIERVDVIDDEVTLILSKGPQCYVKPEGEMAIVNMEVAKDITGGARSIKFKTTDSTAQQEQLCFRSSKELMSFSKVRHMVSEHSSHMDALFRGQVPVKPVPTPSRKRKADDAGAVKKPRMDPSKLLEDITAAPGSWLQQAVEQFQLKGICDRNIPDSQWKRYVEERELLESFDQDDHEGEEEEEFEEDEEVDADKKASRILCSIRESVAATMNSSALKVDAEAFARGVFILSNDSDDYDEVEEPRRVSIHARIYAPNDYNEHRRKNPVKQSLASNATLCQLGIHLFGSEALSNRKVFMLLVRSVGLGKWGEVNGWPIAMARQRFKRRKDESDTDVEAITGEQIKEANVGDCCVM</sequence>
<feature type="compositionally biased region" description="Basic and acidic residues" evidence="1">
    <location>
        <begin position="275"/>
        <end position="287"/>
    </location>
</feature>
<protein>
    <submittedName>
        <fullName evidence="2">Uncharacterized protein</fullName>
    </submittedName>
</protein>
<keyword evidence="3" id="KW-1185">Reference proteome</keyword>
<name>A0ABP0JCE1_9DINO</name>
<proteinExistence type="predicted"/>
<evidence type="ECO:0000256" key="1">
    <source>
        <dbReference type="SAM" id="MobiDB-lite"/>
    </source>
</evidence>
<evidence type="ECO:0000313" key="3">
    <source>
        <dbReference type="Proteomes" id="UP001642484"/>
    </source>
</evidence>
<reference evidence="2 3" key="1">
    <citation type="submission" date="2024-02" db="EMBL/GenBank/DDBJ databases">
        <authorList>
            <person name="Chen Y."/>
            <person name="Shah S."/>
            <person name="Dougan E. K."/>
            <person name="Thang M."/>
            <person name="Chan C."/>
        </authorList>
    </citation>
    <scope>NUCLEOTIDE SEQUENCE [LARGE SCALE GENOMIC DNA]</scope>
</reference>
<feature type="region of interest" description="Disordered" evidence="1">
    <location>
        <begin position="262"/>
        <end position="287"/>
    </location>
</feature>
<feature type="region of interest" description="Disordered" evidence="1">
    <location>
        <begin position="1"/>
        <end position="35"/>
    </location>
</feature>
<feature type="region of interest" description="Disordered" evidence="1">
    <location>
        <begin position="337"/>
        <end position="359"/>
    </location>
</feature>
<dbReference type="EMBL" id="CAXAMN010005002">
    <property type="protein sequence ID" value="CAK9011887.1"/>
    <property type="molecule type" value="Genomic_DNA"/>
</dbReference>
<evidence type="ECO:0000313" key="2">
    <source>
        <dbReference type="EMBL" id="CAK9011887.1"/>
    </source>
</evidence>